<name>A0A840CCQ1_9RHOB</name>
<evidence type="ECO:0000313" key="1">
    <source>
        <dbReference type="EMBL" id="MBB4021089.1"/>
    </source>
</evidence>
<comment type="caution">
    <text evidence="1">The sequence shown here is derived from an EMBL/GenBank/DDBJ whole genome shotgun (WGS) entry which is preliminary data.</text>
</comment>
<dbReference type="RefSeq" id="WP_054537934.1">
    <property type="nucleotide sequence ID" value="NZ_JACIEQ010000001.1"/>
</dbReference>
<dbReference type="Proteomes" id="UP000585681">
    <property type="component" value="Unassembled WGS sequence"/>
</dbReference>
<protein>
    <submittedName>
        <fullName evidence="1">CRISPR system Cascade subunit CasC</fullName>
    </submittedName>
</protein>
<dbReference type="AlphaFoldDB" id="A0A840CCQ1"/>
<dbReference type="InterPro" id="IPR010148">
    <property type="entry name" value="CRISPR-assoc_prot_CT1975"/>
</dbReference>
<dbReference type="Pfam" id="PF09344">
    <property type="entry name" value="Cas_CT1975"/>
    <property type="match status" value="1"/>
</dbReference>
<gene>
    <name evidence="1" type="ORF">GGR17_000880</name>
</gene>
<sequence length="352" mass="37669">MTTFVQFHLLTTYPLSNPNRDDQGRPKQALIGGSPRLRISSQSLKRAVRDSSYFAQDLAGNIGTRTQRLATVLAEELTQQGVTEAEAKRIAIEIGTVFSKLEKGSTKATTLAFVSPDEWALARALAAKAVAGEDFPKDKELKQAMLRRADGAVDIAMFGRMLADSPAYNREAAVQLAHAFTTHRAQVQDDWFSAVDDLKTRDEDAGAGHLGENGFGSGIYYLYACVNVDLLVENLAGDKALAAKGIDALARALATATPKGKQNSHAHHPRAGYIRVERGPAQPRDLSGAFHKAVAPDLGGSIDALTDMADKIDRAYGISFETRMMDVPKGHGTLAEIAAFAAETASGLCADA</sequence>
<organism evidence="1 2">
    <name type="scientific">Actibacterium naphthalenivorans</name>
    <dbReference type="NCBI Taxonomy" id="1614693"/>
    <lineage>
        <taxon>Bacteria</taxon>
        <taxon>Pseudomonadati</taxon>
        <taxon>Pseudomonadota</taxon>
        <taxon>Alphaproteobacteria</taxon>
        <taxon>Rhodobacterales</taxon>
        <taxon>Roseobacteraceae</taxon>
        <taxon>Actibacterium</taxon>
    </lineage>
</organism>
<dbReference type="NCBIfam" id="TIGR01869">
    <property type="entry name" value="casC_Cse4"/>
    <property type="match status" value="1"/>
</dbReference>
<keyword evidence="2" id="KW-1185">Reference proteome</keyword>
<accession>A0A840CCQ1</accession>
<dbReference type="EMBL" id="JACIEQ010000001">
    <property type="protein sequence ID" value="MBB4021089.1"/>
    <property type="molecule type" value="Genomic_DNA"/>
</dbReference>
<reference evidence="1" key="1">
    <citation type="submission" date="2020-08" db="EMBL/GenBank/DDBJ databases">
        <title>Genomic Encyclopedia of Type Strains, Phase IV (KMG-IV): sequencing the most valuable type-strain genomes for metagenomic binning, comparative biology and taxonomic classification.</title>
        <authorList>
            <person name="Goeker M."/>
        </authorList>
    </citation>
    <scope>NUCLEOTIDE SEQUENCE [LARGE SCALE GENOMIC DNA]</scope>
    <source>
        <strain evidence="1">DSM 105040</strain>
    </source>
</reference>
<proteinExistence type="predicted"/>
<evidence type="ECO:0000313" key="2">
    <source>
        <dbReference type="Proteomes" id="UP000585681"/>
    </source>
</evidence>